<dbReference type="GO" id="GO:0009252">
    <property type="term" value="P:peptidoglycan biosynthetic process"/>
    <property type="evidence" value="ECO:0007669"/>
    <property type="project" value="UniProtKB-KW"/>
</dbReference>
<feature type="transmembrane region" description="Helical" evidence="8">
    <location>
        <begin position="15"/>
        <end position="35"/>
    </location>
</feature>
<organism evidence="9 10">
    <name type="scientific">Candidatus Berkelbacteria bacterium CG08_land_8_20_14_0_20_39_8</name>
    <dbReference type="NCBI Taxonomy" id="1974511"/>
    <lineage>
        <taxon>Bacteria</taxon>
        <taxon>Candidatus Berkelbacteria</taxon>
    </lineage>
</organism>
<dbReference type="GO" id="GO:0034204">
    <property type="term" value="P:lipid translocation"/>
    <property type="evidence" value="ECO:0007669"/>
    <property type="project" value="TreeGrafter"/>
</dbReference>
<evidence type="ECO:0000256" key="5">
    <source>
        <dbReference type="ARBA" id="ARBA00022984"/>
    </source>
</evidence>
<evidence type="ECO:0000256" key="6">
    <source>
        <dbReference type="ARBA" id="ARBA00022989"/>
    </source>
</evidence>
<keyword evidence="6 8" id="KW-1133">Transmembrane helix</keyword>
<evidence type="ECO:0000313" key="9">
    <source>
        <dbReference type="EMBL" id="PIU24067.1"/>
    </source>
</evidence>
<evidence type="ECO:0000256" key="2">
    <source>
        <dbReference type="ARBA" id="ARBA00022475"/>
    </source>
</evidence>
<feature type="non-terminal residue" evidence="9">
    <location>
        <position position="252"/>
    </location>
</feature>
<evidence type="ECO:0000313" key="10">
    <source>
        <dbReference type="Proteomes" id="UP000229896"/>
    </source>
</evidence>
<accession>A0A2M6YBI8</accession>
<feature type="transmembrane region" description="Helical" evidence="8">
    <location>
        <begin position="94"/>
        <end position="116"/>
    </location>
</feature>
<keyword evidence="3 8" id="KW-0812">Transmembrane</keyword>
<feature type="transmembrane region" description="Helical" evidence="8">
    <location>
        <begin position="61"/>
        <end position="82"/>
    </location>
</feature>
<dbReference type="AlphaFoldDB" id="A0A2M6YBI8"/>
<evidence type="ECO:0000256" key="8">
    <source>
        <dbReference type="SAM" id="Phobius"/>
    </source>
</evidence>
<keyword evidence="5" id="KW-0573">Peptidoglycan synthesis</keyword>
<evidence type="ECO:0000256" key="4">
    <source>
        <dbReference type="ARBA" id="ARBA00022960"/>
    </source>
</evidence>
<comment type="subcellular location">
    <subcellularLocation>
        <location evidence="1">Cell membrane</location>
        <topology evidence="1">Multi-pass membrane protein</topology>
    </subcellularLocation>
</comment>
<comment type="caution">
    <text evidence="9">The sequence shown here is derived from an EMBL/GenBank/DDBJ whole genome shotgun (WGS) entry which is preliminary data.</text>
</comment>
<name>A0A2M6YBI8_9BACT</name>
<reference evidence="10" key="1">
    <citation type="submission" date="2017-09" db="EMBL/GenBank/DDBJ databases">
        <title>Depth-based differentiation of microbial function through sediment-hosted aquifers and enrichment of novel symbionts in the deep terrestrial subsurface.</title>
        <authorList>
            <person name="Probst A.J."/>
            <person name="Ladd B."/>
            <person name="Jarett J.K."/>
            <person name="Geller-Mcgrath D.E."/>
            <person name="Sieber C.M.K."/>
            <person name="Emerson J.B."/>
            <person name="Anantharaman K."/>
            <person name="Thomas B.C."/>
            <person name="Malmstrom R."/>
            <person name="Stieglmeier M."/>
            <person name="Klingl A."/>
            <person name="Woyke T."/>
            <person name="Ryan C.M."/>
            <person name="Banfield J.F."/>
        </authorList>
    </citation>
    <scope>NUCLEOTIDE SEQUENCE [LARGE SCALE GENOMIC DNA]</scope>
</reference>
<sequence length="252" mass="28428">MWQKFQNFIHKENSLIGAAGVLLVTMTLSNILGLLRDHYLARNVSTFDLDIYYAAFRIPDLVFNILIFGAVSAAFIPVFTSYLSKDEKKKAFELANSLISIGAAILILLAAVLYFLMPKLTHLIVPDFDAFRMQKTVEISRILLLTPIFFSISYFIGGMLNSFKRFVAYSFAPIIYNLSIIIAAIFFANRFGITAVAWFVVVGAFLHMLIQVPTAVKLGWNYRPQFDFKNSAVRRVFKLMIPRAVGMGANNL</sequence>
<protein>
    <recommendedName>
        <fullName evidence="11">Murein biosynthesis integral membrane protein MurJ</fullName>
    </recommendedName>
</protein>
<feature type="transmembrane region" description="Helical" evidence="8">
    <location>
        <begin position="142"/>
        <end position="160"/>
    </location>
</feature>
<evidence type="ECO:0008006" key="11">
    <source>
        <dbReference type="Google" id="ProtNLM"/>
    </source>
</evidence>
<dbReference type="EMBL" id="PEXI01000095">
    <property type="protein sequence ID" value="PIU24067.1"/>
    <property type="molecule type" value="Genomic_DNA"/>
</dbReference>
<dbReference type="Pfam" id="PF03023">
    <property type="entry name" value="MurJ"/>
    <property type="match status" value="1"/>
</dbReference>
<feature type="transmembrane region" description="Helical" evidence="8">
    <location>
        <begin position="166"/>
        <end position="188"/>
    </location>
</feature>
<dbReference type="InterPro" id="IPR051050">
    <property type="entry name" value="Lipid_II_flippase_MurJ/MviN"/>
</dbReference>
<dbReference type="Proteomes" id="UP000229896">
    <property type="component" value="Unassembled WGS sequence"/>
</dbReference>
<evidence type="ECO:0000256" key="7">
    <source>
        <dbReference type="ARBA" id="ARBA00023136"/>
    </source>
</evidence>
<proteinExistence type="predicted"/>
<evidence type="ECO:0000256" key="1">
    <source>
        <dbReference type="ARBA" id="ARBA00004651"/>
    </source>
</evidence>
<gene>
    <name evidence="9" type="ORF">COT12_03015</name>
</gene>
<keyword evidence="2" id="KW-1003">Cell membrane</keyword>
<keyword evidence="7 8" id="KW-0472">Membrane</keyword>
<dbReference type="InterPro" id="IPR004268">
    <property type="entry name" value="MurJ"/>
</dbReference>
<dbReference type="PANTHER" id="PTHR47019">
    <property type="entry name" value="LIPID II FLIPPASE MURJ"/>
    <property type="match status" value="1"/>
</dbReference>
<dbReference type="PRINTS" id="PR01806">
    <property type="entry name" value="VIRFACTRMVIN"/>
</dbReference>
<dbReference type="GO" id="GO:0008360">
    <property type="term" value="P:regulation of cell shape"/>
    <property type="evidence" value="ECO:0007669"/>
    <property type="project" value="UniProtKB-KW"/>
</dbReference>
<dbReference type="PANTHER" id="PTHR47019:SF1">
    <property type="entry name" value="LIPID II FLIPPASE MURJ"/>
    <property type="match status" value="1"/>
</dbReference>
<feature type="transmembrane region" description="Helical" evidence="8">
    <location>
        <begin position="195"/>
        <end position="216"/>
    </location>
</feature>
<dbReference type="GO" id="GO:0015648">
    <property type="term" value="F:lipid-linked peptidoglycan transporter activity"/>
    <property type="evidence" value="ECO:0007669"/>
    <property type="project" value="TreeGrafter"/>
</dbReference>
<evidence type="ECO:0000256" key="3">
    <source>
        <dbReference type="ARBA" id="ARBA00022692"/>
    </source>
</evidence>
<dbReference type="GO" id="GO:0005886">
    <property type="term" value="C:plasma membrane"/>
    <property type="evidence" value="ECO:0007669"/>
    <property type="project" value="UniProtKB-SubCell"/>
</dbReference>
<keyword evidence="4" id="KW-0133">Cell shape</keyword>